<comment type="similarity">
    <text evidence="1">Belongs to the MsrA Met sulfoxide reductase family.</text>
</comment>
<dbReference type="GO" id="GO:0034599">
    <property type="term" value="P:cellular response to oxidative stress"/>
    <property type="evidence" value="ECO:0007669"/>
    <property type="project" value="TreeGrafter"/>
</dbReference>
<evidence type="ECO:0000313" key="9">
    <source>
        <dbReference type="EMBL" id="CAD8891835.1"/>
    </source>
</evidence>
<dbReference type="GO" id="GO:0008113">
    <property type="term" value="F:peptide-methionine (S)-S-oxide reductase activity"/>
    <property type="evidence" value="ECO:0007669"/>
    <property type="project" value="UniProtKB-EC"/>
</dbReference>
<name>A0A7S1BM32_9STRA</name>
<dbReference type="InterPro" id="IPR002569">
    <property type="entry name" value="Met_Sox_Rdtase_MsrA_dom"/>
</dbReference>
<dbReference type="AlphaFoldDB" id="A0A7S1BM32"/>
<dbReference type="EMBL" id="HBFR01026428">
    <property type="protein sequence ID" value="CAD8891835.1"/>
    <property type="molecule type" value="Transcribed_RNA"/>
</dbReference>
<keyword evidence="3" id="KW-0560">Oxidoreductase</keyword>
<dbReference type="EC" id="1.8.4.11" evidence="2"/>
<evidence type="ECO:0000256" key="2">
    <source>
        <dbReference type="ARBA" id="ARBA00012502"/>
    </source>
</evidence>
<dbReference type="HAMAP" id="MF_01401">
    <property type="entry name" value="MsrA"/>
    <property type="match status" value="1"/>
</dbReference>
<accession>A0A7S1BM32</accession>
<dbReference type="InterPro" id="IPR050162">
    <property type="entry name" value="MsrA_MetSO_reductase"/>
</dbReference>
<evidence type="ECO:0000259" key="8">
    <source>
        <dbReference type="Pfam" id="PF01625"/>
    </source>
</evidence>
<evidence type="ECO:0000256" key="1">
    <source>
        <dbReference type="ARBA" id="ARBA00005591"/>
    </source>
</evidence>
<comment type="catalytic activity">
    <reaction evidence="6">
        <text>L-methionyl-[protein] + [thioredoxin]-disulfide + H2O = L-methionyl-(S)-S-oxide-[protein] + [thioredoxin]-dithiol</text>
        <dbReference type="Rhea" id="RHEA:14217"/>
        <dbReference type="Rhea" id="RHEA-COMP:10698"/>
        <dbReference type="Rhea" id="RHEA-COMP:10700"/>
        <dbReference type="Rhea" id="RHEA-COMP:12313"/>
        <dbReference type="Rhea" id="RHEA-COMP:12315"/>
        <dbReference type="ChEBI" id="CHEBI:15377"/>
        <dbReference type="ChEBI" id="CHEBI:16044"/>
        <dbReference type="ChEBI" id="CHEBI:29950"/>
        <dbReference type="ChEBI" id="CHEBI:44120"/>
        <dbReference type="ChEBI" id="CHEBI:50058"/>
        <dbReference type="EC" id="1.8.4.11"/>
    </reaction>
</comment>
<dbReference type="Pfam" id="PF01625">
    <property type="entry name" value="PMSR"/>
    <property type="match status" value="1"/>
</dbReference>
<evidence type="ECO:0000256" key="5">
    <source>
        <dbReference type="ARBA" id="ARBA00030643"/>
    </source>
</evidence>
<gene>
    <name evidence="9" type="ORF">CHYS00102_LOCUS19041</name>
</gene>
<reference evidence="9" key="1">
    <citation type="submission" date="2021-01" db="EMBL/GenBank/DDBJ databases">
        <authorList>
            <person name="Corre E."/>
            <person name="Pelletier E."/>
            <person name="Niang G."/>
            <person name="Scheremetjew M."/>
            <person name="Finn R."/>
            <person name="Kale V."/>
            <person name="Holt S."/>
            <person name="Cochrane G."/>
            <person name="Meng A."/>
            <person name="Brown T."/>
            <person name="Cohen L."/>
        </authorList>
    </citation>
    <scope>NUCLEOTIDE SEQUENCE</scope>
    <source>
        <strain evidence="9">308</strain>
    </source>
</reference>
<organism evidence="9">
    <name type="scientific">Corethron hystrix</name>
    <dbReference type="NCBI Taxonomy" id="216773"/>
    <lineage>
        <taxon>Eukaryota</taxon>
        <taxon>Sar</taxon>
        <taxon>Stramenopiles</taxon>
        <taxon>Ochrophyta</taxon>
        <taxon>Bacillariophyta</taxon>
        <taxon>Coscinodiscophyceae</taxon>
        <taxon>Corethrophycidae</taxon>
        <taxon>Corethrales</taxon>
        <taxon>Corethraceae</taxon>
        <taxon>Corethron</taxon>
    </lineage>
</organism>
<protein>
    <recommendedName>
        <fullName evidence="2">peptide-methionine (S)-S-oxide reductase</fullName>
        <ecNumber evidence="2">1.8.4.11</ecNumber>
    </recommendedName>
    <alternativeName>
        <fullName evidence="5">Peptide-methionine (S)-S-oxide reductase</fullName>
    </alternativeName>
    <alternativeName>
        <fullName evidence="4">Protein-methionine-S-oxide reductase</fullName>
    </alternativeName>
</protein>
<dbReference type="PANTHER" id="PTHR42799">
    <property type="entry name" value="MITOCHONDRIAL PEPTIDE METHIONINE SULFOXIDE REDUCTASE"/>
    <property type="match status" value="1"/>
</dbReference>
<dbReference type="PANTHER" id="PTHR42799:SF2">
    <property type="entry name" value="MITOCHONDRIAL PEPTIDE METHIONINE SULFOXIDE REDUCTASE"/>
    <property type="match status" value="1"/>
</dbReference>
<dbReference type="GO" id="GO:0005737">
    <property type="term" value="C:cytoplasm"/>
    <property type="evidence" value="ECO:0007669"/>
    <property type="project" value="TreeGrafter"/>
</dbReference>
<evidence type="ECO:0000256" key="7">
    <source>
        <dbReference type="ARBA" id="ARBA00048782"/>
    </source>
</evidence>
<comment type="catalytic activity">
    <reaction evidence="7">
        <text>[thioredoxin]-disulfide + L-methionine + H2O = L-methionine (S)-S-oxide + [thioredoxin]-dithiol</text>
        <dbReference type="Rhea" id="RHEA:19993"/>
        <dbReference type="Rhea" id="RHEA-COMP:10698"/>
        <dbReference type="Rhea" id="RHEA-COMP:10700"/>
        <dbReference type="ChEBI" id="CHEBI:15377"/>
        <dbReference type="ChEBI" id="CHEBI:29950"/>
        <dbReference type="ChEBI" id="CHEBI:50058"/>
        <dbReference type="ChEBI" id="CHEBI:57844"/>
        <dbReference type="ChEBI" id="CHEBI:58772"/>
        <dbReference type="EC" id="1.8.4.11"/>
    </reaction>
</comment>
<evidence type="ECO:0000256" key="3">
    <source>
        <dbReference type="ARBA" id="ARBA00023002"/>
    </source>
</evidence>
<evidence type="ECO:0000256" key="6">
    <source>
        <dbReference type="ARBA" id="ARBA00047806"/>
    </source>
</evidence>
<sequence length="191" mass="21813">MSSTALSAMSPYVYLGAGCYWGTEKYVKKDFQKLFPGSIKSAKVGFMNPDSNSKIVNPTYREVCTGRTGHVEVLYVELADPMILEELVKFFFMFHDPTTLNRQGNDVGTQYASYIFTSDNEQMRICERVKKELQKHLDEDKIKSYSSDTITTQISSATKFTEAEEAHQEYLMKNPNGYCNHGMRFSSWPSL</sequence>
<dbReference type="InterPro" id="IPR036509">
    <property type="entry name" value="Met_Sox_Rdtase_MsrA_sf"/>
</dbReference>
<dbReference type="NCBIfam" id="TIGR00401">
    <property type="entry name" value="msrA"/>
    <property type="match status" value="1"/>
</dbReference>
<dbReference type="SUPFAM" id="SSF55068">
    <property type="entry name" value="Peptide methionine sulfoxide reductase"/>
    <property type="match status" value="1"/>
</dbReference>
<evidence type="ECO:0000256" key="4">
    <source>
        <dbReference type="ARBA" id="ARBA00030273"/>
    </source>
</evidence>
<feature type="domain" description="Peptide methionine sulphoxide reductase MsrA" evidence="8">
    <location>
        <begin position="13"/>
        <end position="180"/>
    </location>
</feature>
<dbReference type="Gene3D" id="3.30.1060.10">
    <property type="entry name" value="Peptide methionine sulphoxide reductase MsrA"/>
    <property type="match status" value="1"/>
</dbReference>
<proteinExistence type="inferred from homology"/>